<protein>
    <submittedName>
        <fullName evidence="1">Uncharacterized protein</fullName>
    </submittedName>
</protein>
<gene>
    <name evidence="1" type="ORF">SAMN05428964_103425</name>
</gene>
<accession>A0A285TH80</accession>
<sequence length="435" mass="48190">MLSNTQANAEFVTELAHLERMPHGANALLSQAGFTVEDAIGDRWLHLPEWSTLLAYMYRRFGPPNFFGTPDVDFAGKWIVTTPLHDVFVVVAPSPDRGYEQIQFFVSKERFQKLSVAEVAEDFLPKAGELFVSLLEDLERGVKTPRGVINSHGHTENKRNDLPPAAHACRAFPTKLIADDRFVKQLCPAIHALGDGDFVEGQKRAVANLTEGVWNQARGAWRGVREMMAMLARKSDLPVLCAKIDVSMNRAQNLQKSLLGIQEMSAIRDARALDSFREHCAGVTYEDVKQAIRYMNGVGLKARSVNPLDLLRTAEYQDKCEGYLLDLLAENPLDDSQYPPTDVWGSGVYLCDQMGAYFRGIGRADIGSWILTSRDNVPSSDETNEKASDVGREVVRQALLAAFYREGETPVVPSPSSSSAVNSAMNELIKSSPQI</sequence>
<evidence type="ECO:0000313" key="2">
    <source>
        <dbReference type="Proteomes" id="UP000219068"/>
    </source>
</evidence>
<proteinExistence type="predicted"/>
<reference evidence="1 2" key="1">
    <citation type="submission" date="2017-08" db="EMBL/GenBank/DDBJ databases">
        <authorList>
            <person name="de Groot N.N."/>
        </authorList>
    </citation>
    <scope>NUCLEOTIDE SEQUENCE [LARGE SCALE GENOMIC DNA]</scope>
    <source>
        <strain evidence="1 2">USBA 78</strain>
    </source>
</reference>
<organism evidence="1 2">
    <name type="scientific">Thalassospira xiamenensis</name>
    <dbReference type="NCBI Taxonomy" id="220697"/>
    <lineage>
        <taxon>Bacteria</taxon>
        <taxon>Pseudomonadati</taxon>
        <taxon>Pseudomonadota</taxon>
        <taxon>Alphaproteobacteria</taxon>
        <taxon>Rhodospirillales</taxon>
        <taxon>Thalassospiraceae</taxon>
        <taxon>Thalassospira</taxon>
    </lineage>
</organism>
<dbReference type="EMBL" id="OBMM01000003">
    <property type="protein sequence ID" value="SOC21509.1"/>
    <property type="molecule type" value="Genomic_DNA"/>
</dbReference>
<dbReference type="RefSeq" id="WP_097052207.1">
    <property type="nucleotide sequence ID" value="NZ_OBMM01000003.1"/>
</dbReference>
<evidence type="ECO:0000313" key="1">
    <source>
        <dbReference type="EMBL" id="SOC21509.1"/>
    </source>
</evidence>
<dbReference type="Proteomes" id="UP000219068">
    <property type="component" value="Unassembled WGS sequence"/>
</dbReference>
<dbReference type="AlphaFoldDB" id="A0A285TH80"/>
<name>A0A285TH80_9PROT</name>